<protein>
    <submittedName>
        <fullName evidence="2">Uncharacterized protein</fullName>
    </submittedName>
</protein>
<sequence>MTKGSTSFTFSEKSASLTGEITSQWPTAMKDLESERPPGDSVAMEGVDVAEACNIQVDC</sequence>
<dbReference type="EMBL" id="CM017648">
    <property type="protein sequence ID" value="TYJ01406.1"/>
    <property type="molecule type" value="Genomic_DNA"/>
</dbReference>
<proteinExistence type="predicted"/>
<reference evidence="2 3" key="1">
    <citation type="submission" date="2019-07" db="EMBL/GenBank/DDBJ databases">
        <title>WGS assembly of Gossypium mustelinum.</title>
        <authorList>
            <person name="Chen Z.J."/>
            <person name="Sreedasyam A."/>
            <person name="Ando A."/>
            <person name="Song Q."/>
            <person name="De L."/>
            <person name="Hulse-Kemp A."/>
            <person name="Ding M."/>
            <person name="Ye W."/>
            <person name="Kirkbride R."/>
            <person name="Jenkins J."/>
            <person name="Plott C."/>
            <person name="Lovell J."/>
            <person name="Lin Y.-M."/>
            <person name="Vaughn R."/>
            <person name="Liu B."/>
            <person name="Li W."/>
            <person name="Simpson S."/>
            <person name="Scheffler B."/>
            <person name="Saski C."/>
            <person name="Grover C."/>
            <person name="Hu G."/>
            <person name="Conover J."/>
            <person name="Carlson J."/>
            <person name="Shu S."/>
            <person name="Boston L."/>
            <person name="Williams M."/>
            <person name="Peterson D."/>
            <person name="Mcgee K."/>
            <person name="Jones D."/>
            <person name="Wendel J."/>
            <person name="Stelly D."/>
            <person name="Grimwood J."/>
            <person name="Schmutz J."/>
        </authorList>
    </citation>
    <scope>NUCLEOTIDE SEQUENCE [LARGE SCALE GENOMIC DNA]</scope>
    <source>
        <strain evidence="2">1408120.09</strain>
    </source>
</reference>
<evidence type="ECO:0000313" key="3">
    <source>
        <dbReference type="Proteomes" id="UP000323597"/>
    </source>
</evidence>
<dbReference type="Proteomes" id="UP000323597">
    <property type="component" value="Chromosome A13"/>
</dbReference>
<feature type="region of interest" description="Disordered" evidence="1">
    <location>
        <begin position="1"/>
        <end position="24"/>
    </location>
</feature>
<accession>A0A5D2WIB5</accession>
<evidence type="ECO:0000313" key="2">
    <source>
        <dbReference type="EMBL" id="TYJ01406.1"/>
    </source>
</evidence>
<evidence type="ECO:0000256" key="1">
    <source>
        <dbReference type="SAM" id="MobiDB-lite"/>
    </source>
</evidence>
<name>A0A5D2WIB5_GOSMU</name>
<dbReference type="AlphaFoldDB" id="A0A5D2WIB5"/>
<gene>
    <name evidence="2" type="ORF">E1A91_A13G151300v1</name>
</gene>
<keyword evidence="3" id="KW-1185">Reference proteome</keyword>
<organism evidence="2 3">
    <name type="scientific">Gossypium mustelinum</name>
    <name type="common">Cotton</name>
    <name type="synonym">Gossypium caicoense</name>
    <dbReference type="NCBI Taxonomy" id="34275"/>
    <lineage>
        <taxon>Eukaryota</taxon>
        <taxon>Viridiplantae</taxon>
        <taxon>Streptophyta</taxon>
        <taxon>Embryophyta</taxon>
        <taxon>Tracheophyta</taxon>
        <taxon>Spermatophyta</taxon>
        <taxon>Magnoliopsida</taxon>
        <taxon>eudicotyledons</taxon>
        <taxon>Gunneridae</taxon>
        <taxon>Pentapetalae</taxon>
        <taxon>rosids</taxon>
        <taxon>malvids</taxon>
        <taxon>Malvales</taxon>
        <taxon>Malvaceae</taxon>
        <taxon>Malvoideae</taxon>
        <taxon>Gossypium</taxon>
    </lineage>
</organism>